<evidence type="ECO:0000256" key="1">
    <source>
        <dbReference type="ARBA" id="ARBA00022729"/>
    </source>
</evidence>
<proteinExistence type="predicted"/>
<dbReference type="InterPro" id="IPR008397">
    <property type="entry name" value="Alginate_lyase_dom"/>
</dbReference>
<dbReference type="Pfam" id="PF05426">
    <property type="entry name" value="Alginate_lyase"/>
    <property type="match status" value="1"/>
</dbReference>
<dbReference type="RefSeq" id="WP_209355927.1">
    <property type="nucleotide sequence ID" value="NZ_CP060010.1"/>
</dbReference>
<dbReference type="Gene3D" id="1.50.10.100">
    <property type="entry name" value="Chondroitin AC/alginate lyase"/>
    <property type="match status" value="1"/>
</dbReference>
<accession>A0A975ENF7</accession>
<evidence type="ECO:0000256" key="2">
    <source>
        <dbReference type="ARBA" id="ARBA00023239"/>
    </source>
</evidence>
<feature type="domain" description="Alginate lyase" evidence="4">
    <location>
        <begin position="64"/>
        <end position="256"/>
    </location>
</feature>
<dbReference type="EMBL" id="CP060010">
    <property type="protein sequence ID" value="QTN35240.1"/>
    <property type="molecule type" value="Genomic_DNA"/>
</dbReference>
<evidence type="ECO:0000256" key="3">
    <source>
        <dbReference type="SAM" id="SignalP"/>
    </source>
</evidence>
<feature type="chain" id="PRO_5037225466" evidence="3">
    <location>
        <begin position="23"/>
        <end position="323"/>
    </location>
</feature>
<gene>
    <name evidence="5" type="ORF">HZ995_12215</name>
</gene>
<organism evidence="5 6">
    <name type="scientific">Cognatishimia activa</name>
    <dbReference type="NCBI Taxonomy" id="1715691"/>
    <lineage>
        <taxon>Bacteria</taxon>
        <taxon>Pseudomonadati</taxon>
        <taxon>Pseudomonadota</taxon>
        <taxon>Alphaproteobacteria</taxon>
        <taxon>Rhodobacterales</taxon>
        <taxon>Paracoccaceae</taxon>
        <taxon>Cognatishimia</taxon>
    </lineage>
</organism>
<dbReference type="GO" id="GO:0016829">
    <property type="term" value="F:lyase activity"/>
    <property type="evidence" value="ECO:0007669"/>
    <property type="project" value="UniProtKB-KW"/>
</dbReference>
<dbReference type="InterPro" id="IPR008929">
    <property type="entry name" value="Chondroitin_lyas"/>
</dbReference>
<evidence type="ECO:0000313" key="5">
    <source>
        <dbReference type="EMBL" id="QTN35240.1"/>
    </source>
</evidence>
<dbReference type="AlphaFoldDB" id="A0A975ENF7"/>
<evidence type="ECO:0000313" key="6">
    <source>
        <dbReference type="Proteomes" id="UP000665026"/>
    </source>
</evidence>
<reference evidence="5" key="1">
    <citation type="submission" date="2020-07" db="EMBL/GenBank/DDBJ databases">
        <title>Genome sequences of bacteria associated with the marine, planktonic diatom Thalassiosira profunda strain ECT2AJA-044.</title>
        <authorList>
            <person name="Gargas C.B."/>
            <person name="Roberts W.R."/>
            <person name="Alverson A.J."/>
        </authorList>
    </citation>
    <scope>NUCLEOTIDE SEQUENCE</scope>
    <source>
        <strain evidence="5">ECT2AJA-044</strain>
    </source>
</reference>
<keyword evidence="2 5" id="KW-0456">Lyase</keyword>
<dbReference type="KEGG" id="cact:HZ995_12215"/>
<feature type="signal peptide" evidence="3">
    <location>
        <begin position="1"/>
        <end position="22"/>
    </location>
</feature>
<sequence length="323" mass="35184">MRFLWVLFLVVASPLVACPDFADVPRSLSYPSPYVAGDPTKSQISKSQHAQMKAAVAPIDDALQALARVADDLPDPDAQRCLTSHLQHWAQQDGLAELQTLQARLTIGARLAGFAILARRLKAAGAIEADLRDISQWLSRLARAQVSFWEAEAPPLARKGNLRAWASLAVWLIGELQGSTILMEWARAGQAQVICAANTDGSLPIEMRRGQFSLHYQLHAVAPLVVLAAFQKQAQRPAPCEAALRRAVEYALSDIKTGSKTAARTGVVQSYFNGTETLAPHELAWIEAYLTLEASGPAFKLARDLRPLRASKLGGNQTKLWGH</sequence>
<keyword evidence="1 3" id="KW-0732">Signal</keyword>
<evidence type="ECO:0000259" key="4">
    <source>
        <dbReference type="Pfam" id="PF05426"/>
    </source>
</evidence>
<dbReference type="Proteomes" id="UP000665026">
    <property type="component" value="Chromosome"/>
</dbReference>
<dbReference type="GO" id="GO:0042597">
    <property type="term" value="C:periplasmic space"/>
    <property type="evidence" value="ECO:0007669"/>
    <property type="project" value="InterPro"/>
</dbReference>
<dbReference type="SUPFAM" id="SSF48230">
    <property type="entry name" value="Chondroitin AC/alginate lyase"/>
    <property type="match status" value="1"/>
</dbReference>
<protein>
    <submittedName>
        <fullName evidence="5">Alginate lyase family protein</fullName>
    </submittedName>
</protein>
<name>A0A975ENF7_9RHOB</name>